<dbReference type="RefSeq" id="WP_151159940.1">
    <property type="nucleotide sequence ID" value="NZ_JACHIL010000004.1"/>
</dbReference>
<evidence type="ECO:0000313" key="1">
    <source>
        <dbReference type="EMBL" id="MBB5091852.1"/>
    </source>
</evidence>
<proteinExistence type="predicted"/>
<accession>A0A7W8AK46</accession>
<dbReference type="AlphaFoldDB" id="A0A7W8AK46"/>
<keyword evidence="2" id="KW-1185">Reference proteome</keyword>
<organism evidence="1 2">
    <name type="scientific">Pseudochrobactrum saccharolyticum</name>
    <dbReference type="NCBI Taxonomy" id="354352"/>
    <lineage>
        <taxon>Bacteria</taxon>
        <taxon>Pseudomonadati</taxon>
        <taxon>Pseudomonadota</taxon>
        <taxon>Alphaproteobacteria</taxon>
        <taxon>Hyphomicrobiales</taxon>
        <taxon>Brucellaceae</taxon>
        <taxon>Pseudochrobactrum</taxon>
    </lineage>
</organism>
<sequence length="72" mass="8153">MADRDICLYSRFISVASIKSGNDALHEAISRACDDYVHRVGLDGHVNQLREGMKELKEEMWESAKETIKGLD</sequence>
<evidence type="ECO:0000313" key="2">
    <source>
        <dbReference type="Proteomes" id="UP000531231"/>
    </source>
</evidence>
<dbReference type="EMBL" id="JACHIL010000004">
    <property type="protein sequence ID" value="MBB5091852.1"/>
    <property type="molecule type" value="Genomic_DNA"/>
</dbReference>
<gene>
    <name evidence="1" type="ORF">HNQ68_002397</name>
</gene>
<protein>
    <submittedName>
        <fullName evidence="1">Uncharacterized protein</fullName>
    </submittedName>
</protein>
<name>A0A7W8AK46_9HYPH</name>
<comment type="caution">
    <text evidence="1">The sequence shown here is derived from an EMBL/GenBank/DDBJ whole genome shotgun (WGS) entry which is preliminary data.</text>
</comment>
<dbReference type="Proteomes" id="UP000531231">
    <property type="component" value="Unassembled WGS sequence"/>
</dbReference>
<reference evidence="1 2" key="1">
    <citation type="submission" date="2020-08" db="EMBL/GenBank/DDBJ databases">
        <title>Genomic Encyclopedia of Type Strains, Phase IV (KMG-IV): sequencing the most valuable type-strain genomes for metagenomic binning, comparative biology and taxonomic classification.</title>
        <authorList>
            <person name="Goeker M."/>
        </authorList>
    </citation>
    <scope>NUCLEOTIDE SEQUENCE [LARGE SCALE GENOMIC DNA]</scope>
    <source>
        <strain evidence="1 2">DSM 25620</strain>
    </source>
</reference>